<evidence type="ECO:0000313" key="5">
    <source>
        <dbReference type="EMBL" id="AIQ11107.1"/>
    </source>
</evidence>
<dbReference type="InterPro" id="IPR011832">
    <property type="entry name" value="GlgDAde_trans"/>
</dbReference>
<dbReference type="OrthoDB" id="9801810at2"/>
<comment type="similarity">
    <text evidence="1">Belongs to the bacterial/plant glucose-1-phosphate adenylyltransferase family.</text>
</comment>
<feature type="domain" description="Glucose-1-phosphate adenylyltransferase/Bifunctional protein GlmU-like C-terminal hexapeptide" evidence="4">
    <location>
        <begin position="282"/>
        <end position="348"/>
    </location>
</feature>
<dbReference type="PANTHER" id="PTHR43523:SF6">
    <property type="entry name" value="GLYCOGEN BIOSYNTHESIS PROTEIN GLGD"/>
    <property type="match status" value="1"/>
</dbReference>
<dbReference type="GO" id="GO:0008878">
    <property type="term" value="F:glucose-1-phosphate adenylyltransferase activity"/>
    <property type="evidence" value="ECO:0007669"/>
    <property type="project" value="InterPro"/>
</dbReference>
<dbReference type="PANTHER" id="PTHR43523">
    <property type="entry name" value="GLUCOSE-1-PHOSPHATE ADENYLYLTRANSFERASE-RELATED"/>
    <property type="match status" value="1"/>
</dbReference>
<keyword evidence="6" id="KW-1185">Reference proteome</keyword>
<protein>
    <submittedName>
        <fullName evidence="5">Glucose-1-phosphate adenylyltransferase subunit GlgD</fullName>
    </submittedName>
</protein>
<name>A0A089HJ30_PAEDU</name>
<accession>A0A089HJ30</accession>
<dbReference type="KEGG" id="pdu:PDUR_03120"/>
<proteinExistence type="inferred from homology"/>
<dbReference type="EMBL" id="CP009288">
    <property type="protein sequence ID" value="AIQ11107.1"/>
    <property type="molecule type" value="Genomic_DNA"/>
</dbReference>
<dbReference type="InterPro" id="IPR056818">
    <property type="entry name" value="GlmU/GlgC-like_hexapep"/>
</dbReference>
<keyword evidence="5" id="KW-0548">Nucleotidyltransferase</keyword>
<evidence type="ECO:0000259" key="4">
    <source>
        <dbReference type="Pfam" id="PF24894"/>
    </source>
</evidence>
<dbReference type="AlphaFoldDB" id="A0A089HJ30"/>
<dbReference type="SUPFAM" id="SSF53448">
    <property type="entry name" value="Nucleotide-diphospho-sugar transferases"/>
    <property type="match status" value="1"/>
</dbReference>
<reference evidence="5 6" key="1">
    <citation type="submission" date="2014-08" db="EMBL/GenBank/DDBJ databases">
        <title>Comparative genomics of the Paenibacillus odorifer group.</title>
        <authorList>
            <person name="den Bakker H.C."/>
            <person name="Tsai Y.-C."/>
            <person name="Martin N."/>
            <person name="Korlach J."/>
            <person name="Wiedmann M."/>
        </authorList>
    </citation>
    <scope>NUCLEOTIDE SEQUENCE [LARGE SCALE GENOMIC DNA]</scope>
    <source>
        <strain evidence="5 6">DSM 1735</strain>
    </source>
</reference>
<keyword evidence="5" id="KW-0808">Transferase</keyword>
<dbReference type="Gene3D" id="2.160.10.10">
    <property type="entry name" value="Hexapeptide repeat proteins"/>
    <property type="match status" value="1"/>
</dbReference>
<dbReference type="NCBIfam" id="TIGR02092">
    <property type="entry name" value="glgD"/>
    <property type="match status" value="1"/>
</dbReference>
<dbReference type="InterPro" id="IPR005835">
    <property type="entry name" value="NTP_transferase_dom"/>
</dbReference>
<evidence type="ECO:0000256" key="2">
    <source>
        <dbReference type="ARBA" id="ARBA00023056"/>
    </source>
</evidence>
<evidence type="ECO:0000313" key="6">
    <source>
        <dbReference type="Proteomes" id="UP000029409"/>
    </source>
</evidence>
<organism evidence="5 6">
    <name type="scientific">Paenibacillus durus</name>
    <name type="common">Paenibacillus azotofixans</name>
    <dbReference type="NCBI Taxonomy" id="44251"/>
    <lineage>
        <taxon>Bacteria</taxon>
        <taxon>Bacillati</taxon>
        <taxon>Bacillota</taxon>
        <taxon>Bacilli</taxon>
        <taxon>Bacillales</taxon>
        <taxon>Paenibacillaceae</taxon>
        <taxon>Paenibacillus</taxon>
    </lineage>
</organism>
<sequence length="367" mass="42464">MKQLMGVINLDHELDHLNELTYFRCGAAVPFASRYRLIDFVLSNMMRAELESVGLFVRRKYRSLMDHLGDGKSWDMNRKHGGLFILPPDWNDPTDTSLGDLQHFHNNLDFFKRSSAKYIVHSGSQHINTIDFQELYSYHLEKGADVTLVYKKIDHLEPEHDPCLRLEVDEDGHVLNIHHEKNHPNIYMEMFIMEKELFLEQVEYCIAHGESFFFRDAIQKRRDKLKIAAFEYTGYHAVINSVASYYKSSMKLLNHDEYTDLFHDNQVQTKIKYEAPTRYLESANVSNSLVANGCIIAGTVENSVIFRGVQIRKGARVVNSVVMQKCVIEEDAVIENVILDKDVQLSRERILVGDSKRPFVIAKSSKM</sequence>
<dbReference type="InterPro" id="IPR029044">
    <property type="entry name" value="Nucleotide-diphossugar_trans"/>
</dbReference>
<dbReference type="InterPro" id="IPR011831">
    <property type="entry name" value="ADP-Glc_PPase"/>
</dbReference>
<dbReference type="InterPro" id="IPR011004">
    <property type="entry name" value="Trimer_LpxA-like_sf"/>
</dbReference>
<dbReference type="Gene3D" id="3.90.550.10">
    <property type="entry name" value="Spore Coat Polysaccharide Biosynthesis Protein SpsA, Chain A"/>
    <property type="match status" value="1"/>
</dbReference>
<evidence type="ECO:0000259" key="3">
    <source>
        <dbReference type="Pfam" id="PF00483"/>
    </source>
</evidence>
<dbReference type="Pfam" id="PF00483">
    <property type="entry name" value="NTP_transferase"/>
    <property type="match status" value="1"/>
</dbReference>
<keyword evidence="2" id="KW-0320">Glycogen biosynthesis</keyword>
<dbReference type="STRING" id="44251.PDUR_03120"/>
<dbReference type="Proteomes" id="UP000029409">
    <property type="component" value="Chromosome"/>
</dbReference>
<dbReference type="CDD" id="cd02508">
    <property type="entry name" value="ADP_Glucose_PP"/>
    <property type="match status" value="1"/>
</dbReference>
<evidence type="ECO:0000256" key="1">
    <source>
        <dbReference type="ARBA" id="ARBA00010443"/>
    </source>
</evidence>
<dbReference type="CDD" id="cd04651">
    <property type="entry name" value="LbH_G1P_AT_C"/>
    <property type="match status" value="1"/>
</dbReference>
<dbReference type="Pfam" id="PF24894">
    <property type="entry name" value="Hexapep_GlmU"/>
    <property type="match status" value="1"/>
</dbReference>
<dbReference type="GO" id="GO:0005978">
    <property type="term" value="P:glycogen biosynthetic process"/>
    <property type="evidence" value="ECO:0007669"/>
    <property type="project" value="UniProtKB-KW"/>
</dbReference>
<gene>
    <name evidence="5" type="ORF">PDUR_03120</name>
</gene>
<feature type="domain" description="Nucleotidyl transferase" evidence="3">
    <location>
        <begin position="17"/>
        <end position="155"/>
    </location>
</feature>
<dbReference type="eggNOG" id="COG0448">
    <property type="taxonomic scope" value="Bacteria"/>
</dbReference>
<dbReference type="RefSeq" id="WP_042205038.1">
    <property type="nucleotide sequence ID" value="NZ_CP009288.1"/>
</dbReference>
<dbReference type="SUPFAM" id="SSF51161">
    <property type="entry name" value="Trimeric LpxA-like enzymes"/>
    <property type="match status" value="1"/>
</dbReference>